<dbReference type="GO" id="GO:0003676">
    <property type="term" value="F:nucleic acid binding"/>
    <property type="evidence" value="ECO:0007669"/>
    <property type="project" value="InterPro"/>
</dbReference>
<reference evidence="9" key="1">
    <citation type="journal article" date="2023" name="G3 (Bethesda)">
        <title>Whole genome assembly and annotation of the endangered Caribbean coral Acropora cervicornis.</title>
        <authorList>
            <person name="Selwyn J.D."/>
            <person name="Vollmer S.V."/>
        </authorList>
    </citation>
    <scope>NUCLEOTIDE SEQUENCE</scope>
    <source>
        <strain evidence="9">K2</strain>
    </source>
</reference>
<dbReference type="AlphaFoldDB" id="A0AAD9UXX6"/>
<dbReference type="Gene3D" id="1.10.340.70">
    <property type="match status" value="1"/>
</dbReference>
<evidence type="ECO:0000259" key="8">
    <source>
        <dbReference type="PROSITE" id="PS50994"/>
    </source>
</evidence>
<dbReference type="InterPro" id="IPR000477">
    <property type="entry name" value="RT_dom"/>
</dbReference>
<accession>A0AAD9UXX6</accession>
<evidence type="ECO:0000256" key="2">
    <source>
        <dbReference type="ARBA" id="ARBA00022695"/>
    </source>
</evidence>
<dbReference type="InterPro" id="IPR043128">
    <property type="entry name" value="Rev_trsase/Diguanyl_cyclase"/>
</dbReference>
<evidence type="ECO:0000256" key="1">
    <source>
        <dbReference type="ARBA" id="ARBA00022679"/>
    </source>
</evidence>
<keyword evidence="1" id="KW-0808">Transferase</keyword>
<dbReference type="GO" id="GO:0004519">
    <property type="term" value="F:endonuclease activity"/>
    <property type="evidence" value="ECO:0007669"/>
    <property type="project" value="UniProtKB-KW"/>
</dbReference>
<dbReference type="PROSITE" id="PS50994">
    <property type="entry name" value="INTEGRASE"/>
    <property type="match status" value="1"/>
</dbReference>
<evidence type="ECO:0000259" key="7">
    <source>
        <dbReference type="PROSITE" id="PS50878"/>
    </source>
</evidence>
<dbReference type="Pfam" id="PF00078">
    <property type="entry name" value="RVT_1"/>
    <property type="match status" value="1"/>
</dbReference>
<dbReference type="Gene3D" id="3.30.70.270">
    <property type="match status" value="2"/>
</dbReference>
<organism evidence="9 10">
    <name type="scientific">Acropora cervicornis</name>
    <name type="common">Staghorn coral</name>
    <dbReference type="NCBI Taxonomy" id="6130"/>
    <lineage>
        <taxon>Eukaryota</taxon>
        <taxon>Metazoa</taxon>
        <taxon>Cnidaria</taxon>
        <taxon>Anthozoa</taxon>
        <taxon>Hexacorallia</taxon>
        <taxon>Scleractinia</taxon>
        <taxon>Astrocoeniina</taxon>
        <taxon>Acroporidae</taxon>
        <taxon>Acropora</taxon>
    </lineage>
</organism>
<dbReference type="EMBL" id="JARQWQ010000072">
    <property type="protein sequence ID" value="KAK2554074.1"/>
    <property type="molecule type" value="Genomic_DNA"/>
</dbReference>
<dbReference type="InterPro" id="IPR041588">
    <property type="entry name" value="Integrase_H2C2"/>
</dbReference>
<keyword evidence="10" id="KW-1185">Reference proteome</keyword>
<evidence type="ECO:0000313" key="10">
    <source>
        <dbReference type="Proteomes" id="UP001249851"/>
    </source>
</evidence>
<keyword evidence="6" id="KW-0695">RNA-directed DNA polymerase</keyword>
<dbReference type="CDD" id="cd09274">
    <property type="entry name" value="RNase_HI_RT_Ty3"/>
    <property type="match status" value="1"/>
</dbReference>
<proteinExistence type="predicted"/>
<evidence type="ECO:0000256" key="3">
    <source>
        <dbReference type="ARBA" id="ARBA00022722"/>
    </source>
</evidence>
<dbReference type="InterPro" id="IPR050951">
    <property type="entry name" value="Retrovirus_Pol_polyprotein"/>
</dbReference>
<gene>
    <name evidence="9" type="ORF">P5673_024420</name>
</gene>
<dbReference type="InterPro" id="IPR043502">
    <property type="entry name" value="DNA/RNA_pol_sf"/>
</dbReference>
<dbReference type="PROSITE" id="PS50878">
    <property type="entry name" value="RT_POL"/>
    <property type="match status" value="1"/>
</dbReference>
<dbReference type="PANTHER" id="PTHR37984:SF13">
    <property type="entry name" value="RIBONUCLEASE H"/>
    <property type="match status" value="1"/>
</dbReference>
<dbReference type="InterPro" id="IPR041373">
    <property type="entry name" value="RT_RNaseH"/>
</dbReference>
<feature type="domain" description="Reverse transcriptase" evidence="7">
    <location>
        <begin position="109"/>
        <end position="287"/>
    </location>
</feature>
<feature type="domain" description="Integrase catalytic" evidence="8">
    <location>
        <begin position="658"/>
        <end position="808"/>
    </location>
</feature>
<keyword evidence="4" id="KW-0255">Endonuclease</keyword>
<protein>
    <submittedName>
        <fullName evidence="9">Transposon Ty3-G Gag-Pol polyprotein</fullName>
    </submittedName>
</protein>
<dbReference type="GO" id="GO:0003964">
    <property type="term" value="F:RNA-directed DNA polymerase activity"/>
    <property type="evidence" value="ECO:0007669"/>
    <property type="project" value="UniProtKB-KW"/>
</dbReference>
<evidence type="ECO:0000256" key="5">
    <source>
        <dbReference type="ARBA" id="ARBA00022801"/>
    </source>
</evidence>
<dbReference type="Gene3D" id="3.30.420.10">
    <property type="entry name" value="Ribonuclease H-like superfamily/Ribonuclease H"/>
    <property type="match status" value="1"/>
</dbReference>
<dbReference type="SUPFAM" id="SSF56672">
    <property type="entry name" value="DNA/RNA polymerases"/>
    <property type="match status" value="1"/>
</dbReference>
<dbReference type="InterPro" id="IPR001584">
    <property type="entry name" value="Integrase_cat-core"/>
</dbReference>
<keyword evidence="5" id="KW-0378">Hydrolase</keyword>
<keyword evidence="2" id="KW-0548">Nucleotidyltransferase</keyword>
<reference evidence="9" key="2">
    <citation type="journal article" date="2023" name="Science">
        <title>Genomic signatures of disease resistance in endangered staghorn corals.</title>
        <authorList>
            <person name="Vollmer S.V."/>
            <person name="Selwyn J.D."/>
            <person name="Despard B.A."/>
            <person name="Roesel C.L."/>
        </authorList>
    </citation>
    <scope>NUCLEOTIDE SEQUENCE</scope>
    <source>
        <strain evidence="9">K2</strain>
    </source>
</reference>
<evidence type="ECO:0000256" key="4">
    <source>
        <dbReference type="ARBA" id="ARBA00022759"/>
    </source>
</evidence>
<dbReference type="InterPro" id="IPR036397">
    <property type="entry name" value="RNaseH_sf"/>
</dbReference>
<keyword evidence="3" id="KW-0540">Nuclease</keyword>
<dbReference type="GO" id="GO:0015074">
    <property type="term" value="P:DNA integration"/>
    <property type="evidence" value="ECO:0007669"/>
    <property type="project" value="InterPro"/>
</dbReference>
<dbReference type="CDD" id="cd01647">
    <property type="entry name" value="RT_LTR"/>
    <property type="match status" value="1"/>
</dbReference>
<dbReference type="Gene3D" id="3.10.10.10">
    <property type="entry name" value="HIV Type 1 Reverse Transcriptase, subunit A, domain 1"/>
    <property type="match status" value="1"/>
</dbReference>
<dbReference type="PANTHER" id="PTHR37984">
    <property type="entry name" value="PROTEIN CBG26694"/>
    <property type="match status" value="1"/>
</dbReference>
<dbReference type="Pfam" id="PF00665">
    <property type="entry name" value="rve"/>
    <property type="match status" value="1"/>
</dbReference>
<dbReference type="SUPFAM" id="SSF53098">
    <property type="entry name" value="Ribonuclease H-like"/>
    <property type="match status" value="1"/>
</dbReference>
<dbReference type="Pfam" id="PF17921">
    <property type="entry name" value="Integrase_H2C2"/>
    <property type="match status" value="1"/>
</dbReference>
<dbReference type="FunFam" id="1.10.340.70:FF:000003">
    <property type="entry name" value="Protein CBG25708"/>
    <property type="match status" value="1"/>
</dbReference>
<dbReference type="FunFam" id="3.30.420.10:FF:000063">
    <property type="entry name" value="Retrovirus-related Pol polyprotein from transposon 297-like Protein"/>
    <property type="match status" value="1"/>
</dbReference>
<comment type="caution">
    <text evidence="9">The sequence shown here is derived from an EMBL/GenBank/DDBJ whole genome shotgun (WGS) entry which is preliminary data.</text>
</comment>
<name>A0AAD9UXX6_ACRCE</name>
<dbReference type="Pfam" id="PF17917">
    <property type="entry name" value="RT_RNaseH"/>
    <property type="match status" value="1"/>
</dbReference>
<dbReference type="GO" id="GO:0016787">
    <property type="term" value="F:hydrolase activity"/>
    <property type="evidence" value="ECO:0007669"/>
    <property type="project" value="UniProtKB-KW"/>
</dbReference>
<dbReference type="InterPro" id="IPR012337">
    <property type="entry name" value="RNaseH-like_sf"/>
</dbReference>
<dbReference type="Proteomes" id="UP001249851">
    <property type="component" value="Unassembled WGS sequence"/>
</dbReference>
<evidence type="ECO:0000313" key="9">
    <source>
        <dbReference type="EMBL" id="KAK2554074.1"/>
    </source>
</evidence>
<sequence length="939" mass="105436">MVPVKYQDQQYCLPAIVVKGPGPNLLGRDWLQVVKLNWQNIFKIQEENPQLQSILDAHGDVFSEGLGTLKGTTAKIYVDPEATPKFMKARPVPYALKAKVELELDRLQRENIISPVDFSEWAAPIVPVVKQDGSVRICGDYKGTVNQVSKLDNYPIPKTEDLLATLGGGNKFTKLDMSQAYQQLELEESSKKFTTINTHKGLYQYNRLPFGVSSAPGIFQRTMENLLQGIPHVVVRIDDILVSGKDELNHLANLEKVLSRLSSAGLRLRLDKCLFMQSSVTYCGYVITGDGIQPMAAKVEAIKNAPEPKDVSQLRAFLGLLNYYHRFLPDVATVLEPLHQLLRKGSKWAWLEQQQTAFEEAKELLQSTDLLVHFDPEKELVLATDASDYGVGAVLSHKMKNGTERPIGYVSRSLQEAERKYSTLEKEALAIIFGVKKFHQFLYGHRFIIKTDHKPLEGLLNEKKGIPSQAAPRIQRWALTLSSYEYEISYKAGQTNGNADGLSRLPLPVMPDSVPLPGETILLMEHLEGTPVHSGHIKAWTKRDPVLSQVLRYTLEGWPKAVNSEELTPYYTKRTELSVEDGCILWGTRVIVPPQGRSKVLSELHEAHPGESRMKALARSYVWWPGLDQDIVKKVKSCDECQAHQSTPAEAPLHPWEWPGLPWSRLHVDYAGPYKGEMFLIVIDAYSKWLEVHCMKSTTSNATIEKLREIFATHGLPATLVSDNGSNFTSSEFEEFMKRNGIKHIKVAPYHPASNGLAERAVQVFKEGFEKMGEGSIQTKISRFLLRYRTTPHSTTGVPPAELLMKRKLHTQLDRIFPSVADRVRSKQCKQKAVHDYHAKERTLEEGQAVHAKDFRYKKTWLPGTLVEKTGPVLARIQLDDGTVIRRHQDHVRVPESAAAAASITSEIPEATPVAISEPVAIFEPDASSANTNSREDHQ</sequence>
<evidence type="ECO:0000256" key="6">
    <source>
        <dbReference type="ARBA" id="ARBA00022918"/>
    </source>
</evidence>
<dbReference type="FunFam" id="3.30.70.270:FF:000026">
    <property type="entry name" value="Transposon Ty3-G Gag-Pol polyprotein"/>
    <property type="match status" value="1"/>
</dbReference>